<dbReference type="PANTHER" id="PTHR46684">
    <property type="entry name" value="TRANSCRIPTION FACTOR FAMA"/>
    <property type="match status" value="1"/>
</dbReference>
<proteinExistence type="predicted"/>
<comment type="subcellular location">
    <subcellularLocation>
        <location evidence="1">Nucleus</location>
    </subcellularLocation>
</comment>
<reference evidence="8" key="1">
    <citation type="submission" date="2022-12" db="EMBL/GenBank/DDBJ databases">
        <title>Draft genome assemblies for two species of Escallonia (Escalloniales).</title>
        <authorList>
            <person name="Chanderbali A."/>
            <person name="Dervinis C."/>
            <person name="Anghel I."/>
            <person name="Soltis D."/>
            <person name="Soltis P."/>
            <person name="Zapata F."/>
        </authorList>
    </citation>
    <scope>NUCLEOTIDE SEQUENCE</scope>
    <source>
        <strain evidence="8">UCBG92.1500</strain>
        <tissue evidence="8">Leaf</tissue>
    </source>
</reference>
<evidence type="ECO:0000256" key="6">
    <source>
        <dbReference type="SAM" id="MobiDB-lite"/>
    </source>
</evidence>
<dbReference type="Proteomes" id="UP001187471">
    <property type="component" value="Unassembled WGS sequence"/>
</dbReference>
<sequence>MALETVVYPQDQFTYGCKDFYTWGHDYASGFLDHNLEAGLLHGNWDSSSSSVIQDVKEWDPISSSPEGCTGDHLLGEDQCSMMEALPETATSGRRKRRRNKSCKNKEELENQRMTHIAVERNRRKQMNEYLAVIRSLMPASYVQRGDQASIIGGAINFVKELEQHLQNLESQKRTSNQQPNNGNLSSLFADFFTFPQYSTSSPQSSTNSLGMANETMAENRSALADIEVTMAESHANLKILSKKRPRQLLKILAGLQCLWLTILHVNVTTVDQMVLYTFSVKLEDGCQLTTVEEIASAINHLLGRIQEEAALS</sequence>
<dbReference type="GO" id="GO:0010052">
    <property type="term" value="P:guard cell differentiation"/>
    <property type="evidence" value="ECO:0007669"/>
    <property type="project" value="InterPro"/>
</dbReference>
<keyword evidence="4" id="KW-0804">Transcription</keyword>
<dbReference type="SMART" id="SM00353">
    <property type="entry name" value="HLH"/>
    <property type="match status" value="1"/>
</dbReference>
<keyword evidence="9" id="KW-1185">Reference proteome</keyword>
<dbReference type="SUPFAM" id="SSF47459">
    <property type="entry name" value="HLH, helix-loop-helix DNA-binding domain"/>
    <property type="match status" value="1"/>
</dbReference>
<dbReference type="PROSITE" id="PS50888">
    <property type="entry name" value="BHLH"/>
    <property type="match status" value="1"/>
</dbReference>
<dbReference type="InterPro" id="IPR011598">
    <property type="entry name" value="bHLH_dom"/>
</dbReference>
<evidence type="ECO:0000313" key="8">
    <source>
        <dbReference type="EMBL" id="KAK2989382.1"/>
    </source>
</evidence>
<evidence type="ECO:0000313" key="9">
    <source>
        <dbReference type="Proteomes" id="UP001187471"/>
    </source>
</evidence>
<organism evidence="8 9">
    <name type="scientific">Escallonia rubra</name>
    <dbReference type="NCBI Taxonomy" id="112253"/>
    <lineage>
        <taxon>Eukaryota</taxon>
        <taxon>Viridiplantae</taxon>
        <taxon>Streptophyta</taxon>
        <taxon>Embryophyta</taxon>
        <taxon>Tracheophyta</taxon>
        <taxon>Spermatophyta</taxon>
        <taxon>Magnoliopsida</taxon>
        <taxon>eudicotyledons</taxon>
        <taxon>Gunneridae</taxon>
        <taxon>Pentapetalae</taxon>
        <taxon>asterids</taxon>
        <taxon>campanulids</taxon>
        <taxon>Escalloniales</taxon>
        <taxon>Escalloniaceae</taxon>
        <taxon>Escallonia</taxon>
    </lineage>
</organism>
<dbReference type="GO" id="GO:0046983">
    <property type="term" value="F:protein dimerization activity"/>
    <property type="evidence" value="ECO:0007669"/>
    <property type="project" value="InterPro"/>
</dbReference>
<dbReference type="Pfam" id="PF00010">
    <property type="entry name" value="HLH"/>
    <property type="match status" value="1"/>
</dbReference>
<keyword evidence="5" id="KW-0539">Nucleus</keyword>
<feature type="compositionally biased region" description="Basic residues" evidence="6">
    <location>
        <begin position="93"/>
        <end position="103"/>
    </location>
</feature>
<name>A0AA88RNP9_9ASTE</name>
<dbReference type="Gene3D" id="4.10.280.10">
    <property type="entry name" value="Helix-loop-helix DNA-binding domain"/>
    <property type="match status" value="1"/>
</dbReference>
<evidence type="ECO:0000256" key="1">
    <source>
        <dbReference type="ARBA" id="ARBA00004123"/>
    </source>
</evidence>
<gene>
    <name evidence="8" type="ORF">RJ640_023447</name>
</gene>
<evidence type="ECO:0000256" key="3">
    <source>
        <dbReference type="ARBA" id="ARBA00023125"/>
    </source>
</evidence>
<feature type="region of interest" description="Disordered" evidence="6">
    <location>
        <begin position="87"/>
        <end position="109"/>
    </location>
</feature>
<dbReference type="AlphaFoldDB" id="A0AA88RNP9"/>
<protein>
    <recommendedName>
        <fullName evidence="7">BHLH domain-containing protein</fullName>
    </recommendedName>
</protein>
<accession>A0AA88RNP9</accession>
<keyword evidence="2" id="KW-0805">Transcription regulation</keyword>
<keyword evidence="3" id="KW-0238">DNA-binding</keyword>
<dbReference type="FunFam" id="4.10.280.10:FF:000050">
    <property type="entry name" value="Basic helix-loop-helix transcription factor"/>
    <property type="match status" value="1"/>
</dbReference>
<dbReference type="GO" id="GO:0045893">
    <property type="term" value="P:positive regulation of DNA-templated transcription"/>
    <property type="evidence" value="ECO:0007669"/>
    <property type="project" value="TreeGrafter"/>
</dbReference>
<dbReference type="PANTHER" id="PTHR46684:SF16">
    <property type="entry name" value="TRANSCRIPTION FACTOR BHLH67-LIKE ISOFORM X2"/>
    <property type="match status" value="1"/>
</dbReference>
<feature type="domain" description="BHLH" evidence="7">
    <location>
        <begin position="111"/>
        <end position="162"/>
    </location>
</feature>
<dbReference type="InterPro" id="IPR044283">
    <property type="entry name" value="FAMA/SPEECHLESS/MUTE-like"/>
</dbReference>
<dbReference type="CDD" id="cd11448">
    <property type="entry name" value="bHLH_AtFAMA_like"/>
    <property type="match status" value="1"/>
</dbReference>
<dbReference type="GO" id="GO:0003700">
    <property type="term" value="F:DNA-binding transcription factor activity"/>
    <property type="evidence" value="ECO:0007669"/>
    <property type="project" value="InterPro"/>
</dbReference>
<dbReference type="InterPro" id="IPR036638">
    <property type="entry name" value="HLH_DNA-bd_sf"/>
</dbReference>
<dbReference type="GO" id="GO:0003677">
    <property type="term" value="F:DNA binding"/>
    <property type="evidence" value="ECO:0007669"/>
    <property type="project" value="UniProtKB-KW"/>
</dbReference>
<dbReference type="Pfam" id="PF22754">
    <property type="entry name" value="bHLH-TF_ACT-like_plant"/>
    <property type="match status" value="1"/>
</dbReference>
<dbReference type="InterPro" id="IPR054502">
    <property type="entry name" value="bHLH-TF_ACT-like_plant"/>
</dbReference>
<evidence type="ECO:0000256" key="5">
    <source>
        <dbReference type="ARBA" id="ARBA00023242"/>
    </source>
</evidence>
<comment type="caution">
    <text evidence="8">The sequence shown here is derived from an EMBL/GenBank/DDBJ whole genome shotgun (WGS) entry which is preliminary data.</text>
</comment>
<evidence type="ECO:0000256" key="4">
    <source>
        <dbReference type="ARBA" id="ARBA00023163"/>
    </source>
</evidence>
<evidence type="ECO:0000256" key="2">
    <source>
        <dbReference type="ARBA" id="ARBA00023015"/>
    </source>
</evidence>
<dbReference type="EMBL" id="JAVXUO010000747">
    <property type="protein sequence ID" value="KAK2989382.1"/>
    <property type="molecule type" value="Genomic_DNA"/>
</dbReference>
<dbReference type="GO" id="GO:0005634">
    <property type="term" value="C:nucleus"/>
    <property type="evidence" value="ECO:0007669"/>
    <property type="project" value="UniProtKB-SubCell"/>
</dbReference>
<evidence type="ECO:0000259" key="7">
    <source>
        <dbReference type="PROSITE" id="PS50888"/>
    </source>
</evidence>